<dbReference type="VEuPathDB" id="TriTrypDB:Tc_MARK_9961"/>
<dbReference type="AlphaFoldDB" id="A0A2V2W868"/>
<feature type="domain" description="Trans-sialidase C-terminal" evidence="3">
    <location>
        <begin position="491"/>
        <end position="691"/>
    </location>
</feature>
<feature type="compositionally biased region" description="Low complexity" evidence="1">
    <location>
        <begin position="830"/>
        <end position="866"/>
    </location>
</feature>
<dbReference type="SUPFAM" id="SSF50939">
    <property type="entry name" value="Sialidases"/>
    <property type="match status" value="1"/>
</dbReference>
<dbReference type="VEuPathDB" id="TriTrypDB:TCSYLVIO_009584"/>
<dbReference type="VEuPathDB" id="TriTrypDB:TcBrA4_0142770"/>
<feature type="compositionally biased region" description="Low complexity" evidence="1">
    <location>
        <begin position="709"/>
        <end position="743"/>
    </location>
</feature>
<feature type="region of interest" description="Disordered" evidence="1">
    <location>
        <begin position="706"/>
        <end position="872"/>
    </location>
</feature>
<accession>A0A2V2W868</accession>
<gene>
    <name evidence="4" type="ORF">C3747_142g67</name>
</gene>
<dbReference type="InterPro" id="IPR055239">
    <property type="entry name" value="TS_C"/>
</dbReference>
<dbReference type="VEuPathDB" id="TriTrypDB:TcCL_NonESM09016"/>
<dbReference type="Gene3D" id="2.120.10.10">
    <property type="match status" value="1"/>
</dbReference>
<protein>
    <submittedName>
        <fullName evidence="4">Putative trans-sialidase</fullName>
    </submittedName>
</protein>
<dbReference type="VEuPathDB" id="TriTrypDB:C3747_142g67"/>
<dbReference type="VEuPathDB" id="TriTrypDB:TCDM_11954"/>
<dbReference type="VEuPathDB" id="TriTrypDB:TCSYLVIO_011053"/>
<dbReference type="Pfam" id="PF22925">
    <property type="entry name" value="TS_C"/>
    <property type="match status" value="1"/>
</dbReference>
<dbReference type="VEuPathDB" id="TriTrypDB:TCDM_11485"/>
<comment type="caution">
    <text evidence="4">The sequence shown here is derived from an EMBL/GenBank/DDBJ whole genome shotgun (WGS) entry which is preliminary data.</text>
</comment>
<dbReference type="InterPro" id="IPR008377">
    <property type="entry name" value="Sialidase_trypan"/>
</dbReference>
<dbReference type="Pfam" id="PF13859">
    <property type="entry name" value="BNR_3"/>
    <property type="match status" value="1"/>
</dbReference>
<dbReference type="Pfam" id="PF11052">
    <property type="entry name" value="Tr-sialidase_C"/>
    <property type="match status" value="1"/>
</dbReference>
<feature type="region of interest" description="Disordered" evidence="1">
    <location>
        <begin position="1"/>
        <end position="38"/>
    </location>
</feature>
<dbReference type="VEuPathDB" id="TriTrypDB:Tc_MARK_9965"/>
<dbReference type="VEuPathDB" id="TriTrypDB:TcCLB.509287.80"/>
<dbReference type="InterPro" id="IPR021287">
    <property type="entry name" value="Trans-sialidase_CS"/>
</dbReference>
<feature type="domain" description="Sialidase" evidence="2">
    <location>
        <begin position="106"/>
        <end position="433"/>
    </location>
</feature>
<dbReference type="VEuPathDB" id="TriTrypDB:TcG_11570"/>
<evidence type="ECO:0000313" key="5">
    <source>
        <dbReference type="Proteomes" id="UP000246078"/>
    </source>
</evidence>
<dbReference type="InterPro" id="IPR011040">
    <property type="entry name" value="Sialidase"/>
</dbReference>
<organism evidence="4 5">
    <name type="scientific">Trypanosoma cruzi</name>
    <dbReference type="NCBI Taxonomy" id="5693"/>
    <lineage>
        <taxon>Eukaryota</taxon>
        <taxon>Discoba</taxon>
        <taxon>Euglenozoa</taxon>
        <taxon>Kinetoplastea</taxon>
        <taxon>Metakinetoplastina</taxon>
        <taxon>Trypanosomatida</taxon>
        <taxon>Trypanosomatidae</taxon>
        <taxon>Trypanosoma</taxon>
        <taxon>Schizotrypanum</taxon>
    </lineage>
</organism>
<dbReference type="VEuPathDB" id="TriTrypDB:ECC02_009432"/>
<sequence length="898" mass="95305">MLSRVAAVKAHRTHNRRRVTGSSGGRREGRESEPQRPSMSRHLFYSAVPLLLLFVVMMCCCGCEAASADGSSGEGKAVDPFHGTKPAPYEWHEMTGSEAAADSLRVPSLAEVAGGVFAVAEAQCSERDGACGHAAIATTHIETDGGGSKAISAMDAGVSLVELVDAASGTIRTRERMQPTTIVSGDSVYMALGDYEKKTSGDEAADADGWRLLLTRGTLTEDGGQKKIMWGDIRAVDPVAIGLTQFLKRVIGGGGSGVVTKNGYLVLPMQAVEKDGRSVVLSMRFNIRMEAWELSSGTTGINCKEPSIANLEGNLILITSCAAGYYEVFRSIDSGISWDMSGRPITRVWGNSYGRKGYGVRCGLTTVTIEGREVLLVTTPVYLEEKKGRGRLHLWVTDGARVHDAGPISDAADDAAAGSLLYSSGGGLISLYENKSEGSYGLVAVHVTTQLERIETVVKRWQELDEALRTCRPTATIDPVRRGMCIRSILTDGLVGYLSGLLAGSEWMDEYLCVNATVHGTVRGFSNGVTFEGPGAGAGWPVARSGQNQPYHFLHKRFTLVVMAVIHDEPKKRTPIPLIRVVMDDNDRTVLFGVFYTHDGRWMTVIHGGGRQILSSGWDPEKPCQVVLRHDTGHWDLYINARAAYLGTYKGSLLQTNSISHIQFHGESGEVAESSHLSLFNARLYNRRLNSKHMRWLMVGEAGPKYDDGSSYSASASEEGSRGDSSMPASASEEGSGGDSSMPASASEEGSRGDSSMPASASEEGSRGDSSMPASASEEGSRGDSSMPASASEEGSGGDSSMPASASEEGSRGDSSMPASASEEGSRGDSSMPASASEEGSGGDSSMPASASEEGSGGDSSNSESSSQKESEEVSFVHENVSWVLLLLLGLWVFAALY</sequence>
<dbReference type="SMR" id="A0A2V2W868"/>
<dbReference type="EMBL" id="PRFC01000142">
    <property type="protein sequence ID" value="PWV04876.1"/>
    <property type="molecule type" value="Genomic_DNA"/>
</dbReference>
<feature type="compositionally biased region" description="Basic residues" evidence="1">
    <location>
        <begin position="9"/>
        <end position="19"/>
    </location>
</feature>
<dbReference type="VEuPathDB" id="TriTrypDB:TcG_10360"/>
<reference evidence="4 5" key="1">
    <citation type="journal article" date="2018" name="Microb. Genom.">
        <title>Expanding an expanded genome: long-read sequencing of Trypanosoma cruzi.</title>
        <authorList>
            <person name="Berna L."/>
            <person name="Rodriguez M."/>
            <person name="Chiribao M.L."/>
            <person name="Parodi-Talice A."/>
            <person name="Pita S."/>
            <person name="Rijo G."/>
            <person name="Alvarez-Valin F."/>
            <person name="Robello C."/>
        </authorList>
    </citation>
    <scope>NUCLEOTIDE SEQUENCE [LARGE SCALE GENOMIC DNA]</scope>
    <source>
        <strain evidence="4 5">TCC</strain>
    </source>
</reference>
<dbReference type="VEuPathDB" id="TriTrypDB:TcCLB.503661.11"/>
<dbReference type="PRINTS" id="PR01803">
    <property type="entry name" value="TCSIALIDASE"/>
</dbReference>
<dbReference type="VEuPathDB" id="TriTrypDB:TcCLB.509927.10"/>
<evidence type="ECO:0000313" key="4">
    <source>
        <dbReference type="EMBL" id="PWV04876.1"/>
    </source>
</evidence>
<evidence type="ECO:0000256" key="1">
    <source>
        <dbReference type="SAM" id="MobiDB-lite"/>
    </source>
</evidence>
<dbReference type="GO" id="GO:0004308">
    <property type="term" value="F:exo-alpha-sialidase activity"/>
    <property type="evidence" value="ECO:0007669"/>
    <property type="project" value="InterPro"/>
</dbReference>
<evidence type="ECO:0000259" key="3">
    <source>
        <dbReference type="Pfam" id="PF22925"/>
    </source>
</evidence>
<dbReference type="OrthoDB" id="10334968at2759"/>
<dbReference type="Proteomes" id="UP000246078">
    <property type="component" value="Unassembled WGS sequence"/>
</dbReference>
<dbReference type="InterPro" id="IPR013320">
    <property type="entry name" value="ConA-like_dom_sf"/>
</dbReference>
<feature type="compositionally biased region" description="Low complexity" evidence="1">
    <location>
        <begin position="785"/>
        <end position="803"/>
    </location>
</feature>
<dbReference type="VEuPathDB" id="TriTrypDB:C4B63_98g6"/>
<feature type="compositionally biased region" description="Basic and acidic residues" evidence="1">
    <location>
        <begin position="25"/>
        <end position="34"/>
    </location>
</feature>
<evidence type="ECO:0000259" key="2">
    <source>
        <dbReference type="Pfam" id="PF13859"/>
    </source>
</evidence>
<dbReference type="VEuPathDB" id="TriTrypDB:BCY84_16555"/>
<proteinExistence type="predicted"/>
<dbReference type="Gene3D" id="2.60.120.200">
    <property type="match status" value="1"/>
</dbReference>
<dbReference type="VEuPathDB" id="TriTrypDB:ECC02_006383"/>
<dbReference type="SUPFAM" id="SSF49899">
    <property type="entry name" value="Concanavalin A-like lectins/glucanases"/>
    <property type="match status" value="1"/>
</dbReference>
<dbReference type="VEuPathDB" id="TriTrypDB:TcCL_NonESM08111"/>
<name>A0A2V2W868_TRYCR</name>
<dbReference type="InterPro" id="IPR036278">
    <property type="entry name" value="Sialidase_sf"/>
</dbReference>
<dbReference type="CDD" id="cd15482">
    <property type="entry name" value="Sialidase_non-viral"/>
    <property type="match status" value="1"/>
</dbReference>